<dbReference type="GeneID" id="17255797"/>
<dbReference type="HOGENOM" id="CLU_1819470_0_0_1"/>
<feature type="compositionally biased region" description="Low complexity" evidence="1">
    <location>
        <begin position="124"/>
        <end position="142"/>
    </location>
</feature>
<evidence type="ECO:0000313" key="3">
    <source>
        <dbReference type="Proteomes" id="UP000013827"/>
    </source>
</evidence>
<reference evidence="2" key="2">
    <citation type="submission" date="2024-10" db="UniProtKB">
        <authorList>
            <consortium name="EnsemblProtists"/>
        </authorList>
    </citation>
    <scope>IDENTIFICATION</scope>
</reference>
<evidence type="ECO:0000256" key="1">
    <source>
        <dbReference type="SAM" id="MobiDB-lite"/>
    </source>
</evidence>
<accession>A0A0D3IDM3</accession>
<feature type="region of interest" description="Disordered" evidence="1">
    <location>
        <begin position="98"/>
        <end position="142"/>
    </location>
</feature>
<name>A0A0D3IDM3_EMIH1</name>
<sequence length="142" mass="13794">MGHAIAPFGHQAGAVAARPMTVPVAAPSISGVQQGGLAVDLRQDAPLVQQPAVRADETPQLRALPVGAETGSGSARGMPCVLRICKLICRLQASAPTRDPALTAGTAPAGTGDADSTVAAPLKAPSAADTGTAAAAAPSAAT</sequence>
<dbReference type="AlphaFoldDB" id="A0A0D3IDM3"/>
<dbReference type="PaxDb" id="2903-EOD09358"/>
<feature type="compositionally biased region" description="Low complexity" evidence="1">
    <location>
        <begin position="99"/>
        <end position="115"/>
    </location>
</feature>
<dbReference type="KEGG" id="ehx:EMIHUDRAFT_432792"/>
<dbReference type="Proteomes" id="UP000013827">
    <property type="component" value="Unassembled WGS sequence"/>
</dbReference>
<evidence type="ECO:0000313" key="2">
    <source>
        <dbReference type="EnsemblProtists" id="EOD09358"/>
    </source>
</evidence>
<protein>
    <submittedName>
        <fullName evidence="2">Uncharacterized protein</fullName>
    </submittedName>
</protein>
<dbReference type="EnsemblProtists" id="EOD09358">
    <property type="protein sequence ID" value="EOD09358"/>
    <property type="gene ID" value="EMIHUDRAFT_432792"/>
</dbReference>
<proteinExistence type="predicted"/>
<organism evidence="2 3">
    <name type="scientific">Emiliania huxleyi (strain CCMP1516)</name>
    <dbReference type="NCBI Taxonomy" id="280463"/>
    <lineage>
        <taxon>Eukaryota</taxon>
        <taxon>Haptista</taxon>
        <taxon>Haptophyta</taxon>
        <taxon>Prymnesiophyceae</taxon>
        <taxon>Isochrysidales</taxon>
        <taxon>Noelaerhabdaceae</taxon>
        <taxon>Emiliania</taxon>
    </lineage>
</organism>
<keyword evidence="3" id="KW-1185">Reference proteome</keyword>
<dbReference type="RefSeq" id="XP_005761787.1">
    <property type="nucleotide sequence ID" value="XM_005761730.1"/>
</dbReference>
<reference evidence="3" key="1">
    <citation type="journal article" date="2013" name="Nature">
        <title>Pan genome of the phytoplankton Emiliania underpins its global distribution.</title>
        <authorList>
            <person name="Read B.A."/>
            <person name="Kegel J."/>
            <person name="Klute M.J."/>
            <person name="Kuo A."/>
            <person name="Lefebvre S.C."/>
            <person name="Maumus F."/>
            <person name="Mayer C."/>
            <person name="Miller J."/>
            <person name="Monier A."/>
            <person name="Salamov A."/>
            <person name="Young J."/>
            <person name="Aguilar M."/>
            <person name="Claverie J.M."/>
            <person name="Frickenhaus S."/>
            <person name="Gonzalez K."/>
            <person name="Herman E.K."/>
            <person name="Lin Y.C."/>
            <person name="Napier J."/>
            <person name="Ogata H."/>
            <person name="Sarno A.F."/>
            <person name="Shmutz J."/>
            <person name="Schroeder D."/>
            <person name="de Vargas C."/>
            <person name="Verret F."/>
            <person name="von Dassow P."/>
            <person name="Valentin K."/>
            <person name="Van de Peer Y."/>
            <person name="Wheeler G."/>
            <person name="Dacks J.B."/>
            <person name="Delwiche C.F."/>
            <person name="Dyhrman S.T."/>
            <person name="Glockner G."/>
            <person name="John U."/>
            <person name="Richards T."/>
            <person name="Worden A.Z."/>
            <person name="Zhang X."/>
            <person name="Grigoriev I.V."/>
            <person name="Allen A.E."/>
            <person name="Bidle K."/>
            <person name="Borodovsky M."/>
            <person name="Bowler C."/>
            <person name="Brownlee C."/>
            <person name="Cock J.M."/>
            <person name="Elias M."/>
            <person name="Gladyshev V.N."/>
            <person name="Groth M."/>
            <person name="Guda C."/>
            <person name="Hadaegh A."/>
            <person name="Iglesias-Rodriguez M.D."/>
            <person name="Jenkins J."/>
            <person name="Jones B.M."/>
            <person name="Lawson T."/>
            <person name="Leese F."/>
            <person name="Lindquist E."/>
            <person name="Lobanov A."/>
            <person name="Lomsadze A."/>
            <person name="Malik S.B."/>
            <person name="Marsh M.E."/>
            <person name="Mackinder L."/>
            <person name="Mock T."/>
            <person name="Mueller-Roeber B."/>
            <person name="Pagarete A."/>
            <person name="Parker M."/>
            <person name="Probert I."/>
            <person name="Quesneville H."/>
            <person name="Raines C."/>
            <person name="Rensing S.A."/>
            <person name="Riano-Pachon D.M."/>
            <person name="Richier S."/>
            <person name="Rokitta S."/>
            <person name="Shiraiwa Y."/>
            <person name="Soanes D.M."/>
            <person name="van der Giezen M."/>
            <person name="Wahlund T.M."/>
            <person name="Williams B."/>
            <person name="Wilson W."/>
            <person name="Wolfe G."/>
            <person name="Wurch L.L."/>
        </authorList>
    </citation>
    <scope>NUCLEOTIDE SEQUENCE</scope>
</reference>